<dbReference type="PRINTS" id="PR00260">
    <property type="entry name" value="CHEMTRNSDUCR"/>
</dbReference>
<dbReference type="InterPro" id="IPR003660">
    <property type="entry name" value="HAMP_dom"/>
</dbReference>
<comment type="caution">
    <text evidence="8">The sequence shown here is derived from an EMBL/GenBank/DDBJ whole genome shotgun (WGS) entry which is preliminary data.</text>
</comment>
<keyword evidence="1 3" id="KW-0807">Transducer</keyword>
<dbReference type="InterPro" id="IPR004090">
    <property type="entry name" value="Chemotax_Me-accpt_rcpt"/>
</dbReference>
<dbReference type="CDD" id="cd06225">
    <property type="entry name" value="HAMP"/>
    <property type="match status" value="1"/>
</dbReference>
<evidence type="ECO:0000259" key="7">
    <source>
        <dbReference type="PROSITE" id="PS50885"/>
    </source>
</evidence>
<evidence type="ECO:0000256" key="4">
    <source>
        <dbReference type="SAM" id="Coils"/>
    </source>
</evidence>
<evidence type="ECO:0000313" key="8">
    <source>
        <dbReference type="EMBL" id="MDC7716711.1"/>
    </source>
</evidence>
<dbReference type="CDD" id="cd11386">
    <property type="entry name" value="MCP_signal"/>
    <property type="match status" value="1"/>
</dbReference>
<feature type="coiled-coil region" evidence="4">
    <location>
        <begin position="158"/>
        <end position="185"/>
    </location>
</feature>
<keyword evidence="9" id="KW-1185">Reference proteome</keyword>
<dbReference type="Proteomes" id="UP001219956">
    <property type="component" value="Unassembled WGS sequence"/>
</dbReference>
<dbReference type="RefSeq" id="WP_272751106.1">
    <property type="nucleotide sequence ID" value="NZ_JAQQLF010000006.1"/>
</dbReference>
<dbReference type="Pfam" id="PF12729">
    <property type="entry name" value="4HB_MCP_1"/>
    <property type="match status" value="1"/>
</dbReference>
<feature type="domain" description="Methyl-accepting transducer" evidence="6">
    <location>
        <begin position="269"/>
        <end position="505"/>
    </location>
</feature>
<keyword evidence="5" id="KW-0472">Membrane</keyword>
<comment type="similarity">
    <text evidence="2">Belongs to the methyl-accepting chemotaxis (MCP) protein family.</text>
</comment>
<keyword evidence="5" id="KW-1133">Transmembrane helix</keyword>
<proteinExistence type="inferred from homology"/>
<evidence type="ECO:0000256" key="5">
    <source>
        <dbReference type="SAM" id="Phobius"/>
    </source>
</evidence>
<keyword evidence="4" id="KW-0175">Coiled coil</keyword>
<evidence type="ECO:0000256" key="3">
    <source>
        <dbReference type="PROSITE-ProRule" id="PRU00284"/>
    </source>
</evidence>
<dbReference type="SUPFAM" id="SSF58104">
    <property type="entry name" value="Methyl-accepting chemotaxis protein (MCP) signaling domain"/>
    <property type="match status" value="1"/>
</dbReference>
<keyword evidence="5" id="KW-0812">Transmembrane</keyword>
<evidence type="ECO:0000256" key="2">
    <source>
        <dbReference type="ARBA" id="ARBA00029447"/>
    </source>
</evidence>
<dbReference type="PANTHER" id="PTHR32089">
    <property type="entry name" value="METHYL-ACCEPTING CHEMOTAXIS PROTEIN MCPB"/>
    <property type="match status" value="1"/>
</dbReference>
<evidence type="ECO:0000259" key="6">
    <source>
        <dbReference type="PROSITE" id="PS50111"/>
    </source>
</evidence>
<dbReference type="SMART" id="SM00304">
    <property type="entry name" value="HAMP"/>
    <property type="match status" value="1"/>
</dbReference>
<feature type="transmembrane region" description="Helical" evidence="5">
    <location>
        <begin position="190"/>
        <end position="210"/>
    </location>
</feature>
<dbReference type="PROSITE" id="PS50111">
    <property type="entry name" value="CHEMOTAXIS_TRANSDUC_2"/>
    <property type="match status" value="1"/>
</dbReference>
<evidence type="ECO:0000313" key="9">
    <source>
        <dbReference type="Proteomes" id="UP001219956"/>
    </source>
</evidence>
<dbReference type="SMART" id="SM00283">
    <property type="entry name" value="MA"/>
    <property type="match status" value="1"/>
</dbReference>
<sequence>MKLSVARRLLLGFMSILLLLVLNNAYVFSLIGKIDRDVNQIVEVNSAQLLEAVSLLYEVQGVRMLTRQIILDKTPEDAAKTTERYQDARTKVQAHVNTLQQLFSRPEWPASEQELALMKQIADMLPEVLSNSQKTFDLVKQGDKDAAISNNKGVLGKYNTTVQELVKLETQLSAATAQANYAERDTAKSLLLGITVGVLLLCLVLAWLISRSITRPLKEMQHFIQDLAQHYNLTRRMPVKRDDEIGQSLSSLNTLLDALQASMQQLGRIGSHVTGSATSLSTASGELSSNSHQLSSAASSMAAGVEQVTVSINHVAAQADICDETARQAGGMAGSGGTVIENTISSITGIAQDVRQSAQQIEALQARTASINAVVNVIQDIADQTNLLALNAAIEAARAGEMGRGFAVVADEVRKLAERTGNSTREIISTVNAIQQETHATVETMQNTVRRVDESVQHANAASEAIEHIRTHADRVVEQVSSISVSMREQSSASNMMAQQVERVAQMSEESSALAQNTADEGARLGALSQELDAAISRYRV</sequence>
<dbReference type="Gene3D" id="1.10.287.950">
    <property type="entry name" value="Methyl-accepting chemotaxis protein"/>
    <property type="match status" value="1"/>
</dbReference>
<dbReference type="Pfam" id="PF00672">
    <property type="entry name" value="HAMP"/>
    <property type="match status" value="1"/>
</dbReference>
<feature type="domain" description="HAMP" evidence="7">
    <location>
        <begin position="211"/>
        <end position="264"/>
    </location>
</feature>
<reference evidence="8 9" key="1">
    <citation type="submission" date="2023-01" db="EMBL/GenBank/DDBJ databases">
        <title>Novel species of the genus Vogesella isolated from rivers.</title>
        <authorList>
            <person name="Lu H."/>
        </authorList>
    </citation>
    <scope>NUCLEOTIDE SEQUENCE [LARGE SCALE GENOMIC DNA]</scope>
    <source>
        <strain evidence="8 9">DC21W</strain>
    </source>
</reference>
<dbReference type="PANTHER" id="PTHR32089:SF112">
    <property type="entry name" value="LYSOZYME-LIKE PROTEIN-RELATED"/>
    <property type="match status" value="1"/>
</dbReference>
<evidence type="ECO:0000256" key="1">
    <source>
        <dbReference type="ARBA" id="ARBA00023224"/>
    </source>
</evidence>
<gene>
    <name evidence="8" type="ORF">PQU95_05715</name>
</gene>
<accession>A0ABT5IVX8</accession>
<protein>
    <submittedName>
        <fullName evidence="8">HAMP domain-containing methyl-accepting chemotaxis protein</fullName>
    </submittedName>
</protein>
<dbReference type="EMBL" id="JAQQLF010000006">
    <property type="protein sequence ID" value="MDC7716711.1"/>
    <property type="molecule type" value="Genomic_DNA"/>
</dbReference>
<dbReference type="InterPro" id="IPR024478">
    <property type="entry name" value="HlyB_4HB_MCP"/>
</dbReference>
<dbReference type="InterPro" id="IPR004089">
    <property type="entry name" value="MCPsignal_dom"/>
</dbReference>
<organism evidence="8 9">
    <name type="scientific">Vogesella aquatica</name>
    <dbReference type="NCBI Taxonomy" id="2984206"/>
    <lineage>
        <taxon>Bacteria</taxon>
        <taxon>Pseudomonadati</taxon>
        <taxon>Pseudomonadota</taxon>
        <taxon>Betaproteobacteria</taxon>
        <taxon>Neisseriales</taxon>
        <taxon>Chromobacteriaceae</taxon>
        <taxon>Vogesella</taxon>
    </lineage>
</organism>
<name>A0ABT5IVX8_9NEIS</name>
<dbReference type="Pfam" id="PF00015">
    <property type="entry name" value="MCPsignal"/>
    <property type="match status" value="1"/>
</dbReference>
<dbReference type="PROSITE" id="PS50885">
    <property type="entry name" value="HAMP"/>
    <property type="match status" value="1"/>
</dbReference>